<evidence type="ECO:0000313" key="3">
    <source>
        <dbReference type="Proteomes" id="UP000485058"/>
    </source>
</evidence>
<organism evidence="2 3">
    <name type="scientific">Haematococcus lacustris</name>
    <name type="common">Green alga</name>
    <name type="synonym">Haematococcus pluvialis</name>
    <dbReference type="NCBI Taxonomy" id="44745"/>
    <lineage>
        <taxon>Eukaryota</taxon>
        <taxon>Viridiplantae</taxon>
        <taxon>Chlorophyta</taxon>
        <taxon>core chlorophytes</taxon>
        <taxon>Chlorophyceae</taxon>
        <taxon>CS clade</taxon>
        <taxon>Chlamydomonadales</taxon>
        <taxon>Haematococcaceae</taxon>
        <taxon>Haematococcus</taxon>
    </lineage>
</organism>
<accession>A0A699ZFQ0</accession>
<comment type="caution">
    <text evidence="2">The sequence shown here is derived from an EMBL/GenBank/DDBJ whole genome shotgun (WGS) entry which is preliminary data.</text>
</comment>
<dbReference type="EMBL" id="BLLF01001263">
    <property type="protein sequence ID" value="GFH18209.1"/>
    <property type="molecule type" value="Genomic_DNA"/>
</dbReference>
<name>A0A699ZFQ0_HAELA</name>
<evidence type="ECO:0000256" key="1">
    <source>
        <dbReference type="SAM" id="MobiDB-lite"/>
    </source>
</evidence>
<sequence length="185" mass="19597">MARAGGVKPQGGRWPPAHGHASSYHTTSFPPAARGDRSNVMGGGAPHLGRGGLQGTVAGSDHKLHQASTGPAGQPVRGWWVDESEQRSVRVRCDPAPAPTAHAQSVQPWTIRTKPTHAKRPLSPPSLPRFSCLPRLAWADLLQPPLATLLLSKCLDRGQLHGAKPPTHKAQGYWPPSSSQAVAQA</sequence>
<feature type="compositionally biased region" description="Polar residues" evidence="1">
    <location>
        <begin position="176"/>
        <end position="185"/>
    </location>
</feature>
<reference evidence="2 3" key="1">
    <citation type="submission" date="2020-02" db="EMBL/GenBank/DDBJ databases">
        <title>Draft genome sequence of Haematococcus lacustris strain NIES-144.</title>
        <authorList>
            <person name="Morimoto D."/>
            <person name="Nakagawa S."/>
            <person name="Yoshida T."/>
            <person name="Sawayama S."/>
        </authorList>
    </citation>
    <scope>NUCLEOTIDE SEQUENCE [LARGE SCALE GENOMIC DNA]</scope>
    <source>
        <strain evidence="2 3">NIES-144</strain>
    </source>
</reference>
<protein>
    <submittedName>
        <fullName evidence="2">Uncharacterized protein</fullName>
    </submittedName>
</protein>
<feature type="region of interest" description="Disordered" evidence="1">
    <location>
        <begin position="1"/>
        <end position="77"/>
    </location>
</feature>
<keyword evidence="3" id="KW-1185">Reference proteome</keyword>
<gene>
    <name evidence="2" type="ORF">HaLaN_14969</name>
</gene>
<feature type="compositionally biased region" description="Gly residues" evidence="1">
    <location>
        <begin position="41"/>
        <end position="54"/>
    </location>
</feature>
<dbReference type="AlphaFoldDB" id="A0A699ZFQ0"/>
<feature type="region of interest" description="Disordered" evidence="1">
    <location>
        <begin position="158"/>
        <end position="185"/>
    </location>
</feature>
<dbReference type="Proteomes" id="UP000485058">
    <property type="component" value="Unassembled WGS sequence"/>
</dbReference>
<evidence type="ECO:0000313" key="2">
    <source>
        <dbReference type="EMBL" id="GFH18209.1"/>
    </source>
</evidence>
<proteinExistence type="predicted"/>